<dbReference type="EMBL" id="BFEA01000145">
    <property type="protein sequence ID" value="GBG71346.1"/>
    <property type="molecule type" value="Genomic_DNA"/>
</dbReference>
<evidence type="ECO:0000313" key="1">
    <source>
        <dbReference type="EMBL" id="GBG71346.1"/>
    </source>
</evidence>
<dbReference type="GO" id="GO:0005739">
    <property type="term" value="C:mitochondrion"/>
    <property type="evidence" value="ECO:0007669"/>
    <property type="project" value="TreeGrafter"/>
</dbReference>
<dbReference type="PANTHER" id="PTHR47868">
    <property type="entry name" value="OS05G0457700 PROTEIN"/>
    <property type="match status" value="1"/>
</dbReference>
<reference evidence="1 2" key="1">
    <citation type="journal article" date="2018" name="Cell">
        <title>The Chara Genome: Secondary Complexity and Implications for Plant Terrestrialization.</title>
        <authorList>
            <person name="Nishiyama T."/>
            <person name="Sakayama H."/>
            <person name="Vries J.D."/>
            <person name="Buschmann H."/>
            <person name="Saint-Marcoux D."/>
            <person name="Ullrich K.K."/>
            <person name="Haas F.B."/>
            <person name="Vanderstraeten L."/>
            <person name="Becker D."/>
            <person name="Lang D."/>
            <person name="Vosolsobe S."/>
            <person name="Rombauts S."/>
            <person name="Wilhelmsson P.K.I."/>
            <person name="Janitza P."/>
            <person name="Kern R."/>
            <person name="Heyl A."/>
            <person name="Rumpler F."/>
            <person name="Villalobos L.I.A.C."/>
            <person name="Clay J.M."/>
            <person name="Skokan R."/>
            <person name="Toyoda A."/>
            <person name="Suzuki Y."/>
            <person name="Kagoshima H."/>
            <person name="Schijlen E."/>
            <person name="Tajeshwar N."/>
            <person name="Catarino B."/>
            <person name="Hetherington A.J."/>
            <person name="Saltykova A."/>
            <person name="Bonnot C."/>
            <person name="Breuninger H."/>
            <person name="Symeonidi A."/>
            <person name="Radhakrishnan G.V."/>
            <person name="Van Nieuwerburgh F."/>
            <person name="Deforce D."/>
            <person name="Chang C."/>
            <person name="Karol K.G."/>
            <person name="Hedrich R."/>
            <person name="Ulvskov P."/>
            <person name="Glockner G."/>
            <person name="Delwiche C.F."/>
            <person name="Petrasek J."/>
            <person name="Van de Peer Y."/>
            <person name="Friml J."/>
            <person name="Beilby M."/>
            <person name="Dolan L."/>
            <person name="Kohara Y."/>
            <person name="Sugano S."/>
            <person name="Fujiyama A."/>
            <person name="Delaux P.-M."/>
            <person name="Quint M."/>
            <person name="TheiBen G."/>
            <person name="Hagemann M."/>
            <person name="Harholt J."/>
            <person name="Dunand C."/>
            <person name="Zachgo S."/>
            <person name="Langdale J."/>
            <person name="Maumus F."/>
            <person name="Straeten D.V.D."/>
            <person name="Gould S.B."/>
            <person name="Rensing S.A."/>
        </authorList>
    </citation>
    <scope>NUCLEOTIDE SEQUENCE [LARGE SCALE GENOMIC DNA]</scope>
    <source>
        <strain evidence="1 2">S276</strain>
    </source>
</reference>
<dbReference type="Gramene" id="GBG71346">
    <property type="protein sequence ID" value="GBG71346"/>
    <property type="gene ID" value="CBR_g8766"/>
</dbReference>
<dbReference type="SUPFAM" id="SSF48452">
    <property type="entry name" value="TPR-like"/>
    <property type="match status" value="1"/>
</dbReference>
<keyword evidence="2" id="KW-1185">Reference proteome</keyword>
<comment type="caution">
    <text evidence="1">The sequence shown here is derived from an EMBL/GenBank/DDBJ whole genome shotgun (WGS) entry which is preliminary data.</text>
</comment>
<evidence type="ECO:0008006" key="3">
    <source>
        <dbReference type="Google" id="ProtNLM"/>
    </source>
</evidence>
<protein>
    <recommendedName>
        <fullName evidence="3">MalT-like TPR region domain-containing protein</fullName>
    </recommendedName>
</protein>
<evidence type="ECO:0000313" key="2">
    <source>
        <dbReference type="Proteomes" id="UP000265515"/>
    </source>
</evidence>
<gene>
    <name evidence="1" type="ORF">CBR_g8766</name>
</gene>
<dbReference type="OrthoDB" id="1892356at2759"/>
<dbReference type="Gene3D" id="1.25.40.10">
    <property type="entry name" value="Tetratricopeptide repeat domain"/>
    <property type="match status" value="2"/>
</dbReference>
<proteinExistence type="predicted"/>
<organism evidence="1 2">
    <name type="scientific">Chara braunii</name>
    <name type="common">Braun's stonewort</name>
    <dbReference type="NCBI Taxonomy" id="69332"/>
    <lineage>
        <taxon>Eukaryota</taxon>
        <taxon>Viridiplantae</taxon>
        <taxon>Streptophyta</taxon>
        <taxon>Charophyceae</taxon>
        <taxon>Charales</taxon>
        <taxon>Characeae</taxon>
        <taxon>Chara</taxon>
    </lineage>
</organism>
<accession>A0A388KMQ7</accession>
<dbReference type="AlphaFoldDB" id="A0A388KMQ7"/>
<dbReference type="PANTHER" id="PTHR47868:SF2">
    <property type="entry name" value="OS05G0457700 PROTEIN"/>
    <property type="match status" value="1"/>
</dbReference>
<name>A0A388KMQ7_CHABU</name>
<sequence length="681" mass="73499">MRERLLVRVFSKGVRHRHADGRCWPVDKYLACGNGVGWGAAGGGGGGGVDVLCARGEEGKEELLRSESPQQGMAAWRRDGGDGGQRHCLALGDSTAPSLSASDGLLLGGLHQRGSRETAREVSPEGRRMTQCFTRPIWRLPGVGRAGLSPTSEAWSTLKSRADQKSELGVDSSRYLRNNDATLHFAGGYGMPTNCAKLHFAGGYGMPVVRRLSTGAATSASGNASSSASVAVEMVKYSRSCKKEAKFDEAARVLEQGYAFLSKEIEESSGKAPELAVLVAGRMLLDIASLAMEAGRMEDAQEALDRVAQVAAKDLDMRVSALEAKVAFFLQHHKDGEARACAEAALDIALGREGSSSSGTNEKAEAVLSSSSSSSALRSSSAKLERTFRAFSLVGHVALAERRIEDAAGAFAKARDAWQEIRSCQNVSASPSLPAIADGLKGLATFSHCSGDFQLARELYEHALQCTKYGTDQQQSQSEGQNLNELVDVAIASQSEEVTMDALLGLGQLCSHMREFDEGERRLTEALRFAELVGGEKHPRVGIVLSATAELYAKRSQLNGTGETLVAEGLFRRALQLLGASVFNLKDQVWSEQKYSDVIALTRARYAVVLSAFKNREQEALRESRWAEKEWKCAAPLRLAVNMQPIAVSGTQLAEENQMEEDTRPQLDYPVLDARLGRVFF</sequence>
<dbReference type="Proteomes" id="UP000265515">
    <property type="component" value="Unassembled WGS sequence"/>
</dbReference>
<dbReference type="InterPro" id="IPR011990">
    <property type="entry name" value="TPR-like_helical_dom_sf"/>
</dbReference>